<dbReference type="SUPFAM" id="SSF81330">
    <property type="entry name" value="Gated mechanosensitive channel"/>
    <property type="match status" value="1"/>
</dbReference>
<protein>
    <recommendedName>
        <fullName evidence="10">Large-conductance mechanosensitive channel</fullName>
    </recommendedName>
</protein>
<reference evidence="11 12" key="1">
    <citation type="submission" date="2022-04" db="EMBL/GenBank/DDBJ databases">
        <title>Positive selection, recombination, and allopatry shape intraspecific diversity of widespread and dominant cyanobacteria.</title>
        <authorList>
            <person name="Wei J."/>
            <person name="Shu W."/>
            <person name="Hu C."/>
        </authorList>
    </citation>
    <scope>NUCLEOTIDE SEQUENCE [LARGE SCALE GENOMIC DNA]</scope>
    <source>
        <strain evidence="11 12">AS-A4</strain>
    </source>
</reference>
<evidence type="ECO:0000313" key="11">
    <source>
        <dbReference type="EMBL" id="MEP1058958.1"/>
    </source>
</evidence>
<sequence length="143" mass="15521">MTRANSGFWVDFRKFVFRGNVIDLAVAVIIGSAFGKIVDSLVSDIITPALLQPALTAVGADDISKLSANGIKYGVFLATVINFLVIAFVIFLIIRAFEKAKNRLTRQEAIAEEAPVLDAAIVTQERTAAALDRLSRALETRNL</sequence>
<keyword evidence="5 10" id="KW-0812">Transmembrane</keyword>
<name>A0ABV0KI90_9CYAN</name>
<dbReference type="PROSITE" id="PS01327">
    <property type="entry name" value="MSCL"/>
    <property type="match status" value="1"/>
</dbReference>
<keyword evidence="7 10" id="KW-0406">Ion transport</keyword>
<dbReference type="InterPro" id="IPR036019">
    <property type="entry name" value="MscL_channel"/>
</dbReference>
<evidence type="ECO:0000313" key="12">
    <source>
        <dbReference type="Proteomes" id="UP001476950"/>
    </source>
</evidence>
<dbReference type="PANTHER" id="PTHR30266:SF2">
    <property type="entry name" value="LARGE-CONDUCTANCE MECHANOSENSITIVE CHANNEL"/>
    <property type="match status" value="1"/>
</dbReference>
<evidence type="ECO:0000256" key="7">
    <source>
        <dbReference type="ARBA" id="ARBA00023065"/>
    </source>
</evidence>
<dbReference type="EMBL" id="JAMPLM010000007">
    <property type="protein sequence ID" value="MEP1058958.1"/>
    <property type="molecule type" value="Genomic_DNA"/>
</dbReference>
<dbReference type="InterPro" id="IPR001185">
    <property type="entry name" value="MS_channel"/>
</dbReference>
<comment type="subunit">
    <text evidence="10">Homopentamer.</text>
</comment>
<keyword evidence="12" id="KW-1185">Reference proteome</keyword>
<dbReference type="InterPro" id="IPR019823">
    <property type="entry name" value="Mechanosensitive_channel_CS"/>
</dbReference>
<dbReference type="PANTHER" id="PTHR30266">
    <property type="entry name" value="MECHANOSENSITIVE CHANNEL MSCL"/>
    <property type="match status" value="1"/>
</dbReference>
<evidence type="ECO:0000256" key="1">
    <source>
        <dbReference type="ARBA" id="ARBA00004651"/>
    </source>
</evidence>
<evidence type="ECO:0000256" key="4">
    <source>
        <dbReference type="ARBA" id="ARBA00022475"/>
    </source>
</evidence>
<comment type="subcellular location">
    <subcellularLocation>
        <location evidence="1 10">Cell membrane</location>
        <topology evidence="1 10">Multi-pass membrane protein</topology>
    </subcellularLocation>
</comment>
<comment type="function">
    <text evidence="10">Channel that opens in response to stretch forces in the membrane lipid bilayer. May participate in the regulation of osmotic pressure changes within the cell.</text>
</comment>
<proteinExistence type="inferred from homology"/>
<dbReference type="HAMAP" id="MF_00115">
    <property type="entry name" value="MscL"/>
    <property type="match status" value="1"/>
</dbReference>
<keyword evidence="9 10" id="KW-0407">Ion channel</keyword>
<evidence type="ECO:0000256" key="3">
    <source>
        <dbReference type="ARBA" id="ARBA00022448"/>
    </source>
</evidence>
<accession>A0ABV0KI90</accession>
<evidence type="ECO:0000256" key="2">
    <source>
        <dbReference type="ARBA" id="ARBA00007254"/>
    </source>
</evidence>
<dbReference type="Pfam" id="PF01741">
    <property type="entry name" value="MscL"/>
    <property type="match status" value="1"/>
</dbReference>
<dbReference type="NCBIfam" id="TIGR00220">
    <property type="entry name" value="mscL"/>
    <property type="match status" value="1"/>
</dbReference>
<comment type="similarity">
    <text evidence="2 10">Belongs to the MscL family.</text>
</comment>
<keyword evidence="3 10" id="KW-0813">Transport</keyword>
<gene>
    <name evidence="10 11" type="primary">mscL</name>
    <name evidence="11" type="ORF">NDI38_10975</name>
</gene>
<evidence type="ECO:0000256" key="10">
    <source>
        <dbReference type="HAMAP-Rule" id="MF_00115"/>
    </source>
</evidence>
<dbReference type="Proteomes" id="UP001476950">
    <property type="component" value="Unassembled WGS sequence"/>
</dbReference>
<feature type="transmembrane region" description="Helical" evidence="10">
    <location>
        <begin position="73"/>
        <end position="97"/>
    </location>
</feature>
<keyword evidence="4 10" id="KW-1003">Cell membrane</keyword>
<keyword evidence="6 10" id="KW-1133">Transmembrane helix</keyword>
<evidence type="ECO:0000256" key="9">
    <source>
        <dbReference type="ARBA" id="ARBA00023303"/>
    </source>
</evidence>
<keyword evidence="8 10" id="KW-0472">Membrane</keyword>
<dbReference type="Gene3D" id="1.10.1200.120">
    <property type="entry name" value="Large-conductance mechanosensitive channel, MscL, domain 1"/>
    <property type="match status" value="1"/>
</dbReference>
<dbReference type="InterPro" id="IPR037673">
    <property type="entry name" value="MSC/AndL"/>
</dbReference>
<evidence type="ECO:0000256" key="5">
    <source>
        <dbReference type="ARBA" id="ARBA00022692"/>
    </source>
</evidence>
<dbReference type="PRINTS" id="PR01264">
    <property type="entry name" value="MECHCHANNEL"/>
</dbReference>
<organism evidence="11 12">
    <name type="scientific">Stenomitos frigidus AS-A4</name>
    <dbReference type="NCBI Taxonomy" id="2933935"/>
    <lineage>
        <taxon>Bacteria</taxon>
        <taxon>Bacillati</taxon>
        <taxon>Cyanobacteriota</taxon>
        <taxon>Cyanophyceae</taxon>
        <taxon>Leptolyngbyales</taxon>
        <taxon>Leptolyngbyaceae</taxon>
        <taxon>Stenomitos</taxon>
    </lineage>
</organism>
<comment type="caution">
    <text evidence="11">The sequence shown here is derived from an EMBL/GenBank/DDBJ whole genome shotgun (WGS) entry which is preliminary data.</text>
</comment>
<dbReference type="RefSeq" id="WP_190448361.1">
    <property type="nucleotide sequence ID" value="NZ_JAMPLM010000007.1"/>
</dbReference>
<feature type="transmembrane region" description="Helical" evidence="10">
    <location>
        <begin position="21"/>
        <end position="38"/>
    </location>
</feature>
<evidence type="ECO:0000256" key="8">
    <source>
        <dbReference type="ARBA" id="ARBA00023136"/>
    </source>
</evidence>
<evidence type="ECO:0000256" key="6">
    <source>
        <dbReference type="ARBA" id="ARBA00022989"/>
    </source>
</evidence>